<dbReference type="EMBL" id="JASPKZ010001205">
    <property type="protein sequence ID" value="KAJ9598576.1"/>
    <property type="molecule type" value="Genomic_DNA"/>
</dbReference>
<dbReference type="AlphaFoldDB" id="A0AAD8AH93"/>
<organism evidence="1 2">
    <name type="scientific">Diploptera punctata</name>
    <name type="common">Pacific beetle cockroach</name>
    <dbReference type="NCBI Taxonomy" id="6984"/>
    <lineage>
        <taxon>Eukaryota</taxon>
        <taxon>Metazoa</taxon>
        <taxon>Ecdysozoa</taxon>
        <taxon>Arthropoda</taxon>
        <taxon>Hexapoda</taxon>
        <taxon>Insecta</taxon>
        <taxon>Pterygota</taxon>
        <taxon>Neoptera</taxon>
        <taxon>Polyneoptera</taxon>
        <taxon>Dictyoptera</taxon>
        <taxon>Blattodea</taxon>
        <taxon>Blaberoidea</taxon>
        <taxon>Blaberidae</taxon>
        <taxon>Diplopterinae</taxon>
        <taxon>Diploptera</taxon>
    </lineage>
</organism>
<protein>
    <submittedName>
        <fullName evidence="1">Uncharacterized protein</fullName>
    </submittedName>
</protein>
<proteinExistence type="predicted"/>
<sequence>GLPQGRHFNFPRASAIMFRIVWCRMFLQTDKPQGHLPGSQIYNSVVITYRMVYHNFGTPFICLTLGTVDLSLFIAARHTTIHLRFVVWHLDTDVITHGGLSLRLWKLLMMLCYWFLEYSRNNYINSFHRNITSFIPFHETYSEQILYFLILSSDIYLRFFDLNSPIPKLRYATLEKITQFSRQYKTTLLHKIEKELNYRKTEEFPNSLAEFNVTILHIKSIPRKVYLTPRSLVRKPFRQEFFIDAIYLNRLRYGIHASNFMLLEKQDNCREIQLGLIQFSTQKARKLFFDVLKKPGNGSCPEFRDKEIYK</sequence>
<accession>A0AAD8AH93</accession>
<feature type="non-terminal residue" evidence="1">
    <location>
        <position position="310"/>
    </location>
</feature>
<reference evidence="1" key="2">
    <citation type="submission" date="2023-05" db="EMBL/GenBank/DDBJ databases">
        <authorList>
            <person name="Fouks B."/>
        </authorList>
    </citation>
    <scope>NUCLEOTIDE SEQUENCE</scope>
    <source>
        <strain evidence="1">Stay&amp;Tobe</strain>
        <tissue evidence="1">Testes</tissue>
    </source>
</reference>
<feature type="non-terminal residue" evidence="1">
    <location>
        <position position="1"/>
    </location>
</feature>
<gene>
    <name evidence="1" type="ORF">L9F63_010747</name>
</gene>
<reference evidence="1" key="1">
    <citation type="journal article" date="2023" name="IScience">
        <title>Live-bearing cockroach genome reveals convergent evolutionary mechanisms linked to viviparity in insects and beyond.</title>
        <authorList>
            <person name="Fouks B."/>
            <person name="Harrison M.C."/>
            <person name="Mikhailova A.A."/>
            <person name="Marchal E."/>
            <person name="English S."/>
            <person name="Carruthers M."/>
            <person name="Jennings E.C."/>
            <person name="Chiamaka E.L."/>
            <person name="Frigard R.A."/>
            <person name="Pippel M."/>
            <person name="Attardo G.M."/>
            <person name="Benoit J.B."/>
            <person name="Bornberg-Bauer E."/>
            <person name="Tobe S.S."/>
        </authorList>
    </citation>
    <scope>NUCLEOTIDE SEQUENCE</scope>
    <source>
        <strain evidence="1">Stay&amp;Tobe</strain>
    </source>
</reference>
<name>A0AAD8AH93_DIPPU</name>
<keyword evidence="2" id="KW-1185">Reference proteome</keyword>
<evidence type="ECO:0000313" key="1">
    <source>
        <dbReference type="EMBL" id="KAJ9598576.1"/>
    </source>
</evidence>
<evidence type="ECO:0000313" key="2">
    <source>
        <dbReference type="Proteomes" id="UP001233999"/>
    </source>
</evidence>
<comment type="caution">
    <text evidence="1">The sequence shown here is derived from an EMBL/GenBank/DDBJ whole genome shotgun (WGS) entry which is preliminary data.</text>
</comment>
<dbReference type="Proteomes" id="UP001233999">
    <property type="component" value="Unassembled WGS sequence"/>
</dbReference>